<dbReference type="GO" id="GO:0042158">
    <property type="term" value="P:lipoprotein biosynthetic process"/>
    <property type="evidence" value="ECO:0007669"/>
    <property type="project" value="InterPro"/>
</dbReference>
<keyword evidence="2" id="KW-1003">Cell membrane</keyword>
<feature type="domain" description="CN hydrolase" evidence="10">
    <location>
        <begin position="176"/>
        <end position="388"/>
    </location>
</feature>
<evidence type="ECO:0000256" key="1">
    <source>
        <dbReference type="ARBA" id="ARBA00004651"/>
    </source>
</evidence>
<dbReference type="Pfam" id="PF00795">
    <property type="entry name" value="CN_hydrolase"/>
    <property type="match status" value="1"/>
</dbReference>
<sequence>MVIALLAFSPWPLLCVLPLLAAPGLLRGLSPLQSTLALTGLHAPLMVGVYATALPLLPAGLLGIGLVIIAPVVLHLLFAFPIAWLLQGSRNPWRWALAAITLDQLLMLPVLGLLGDPATPSVFMTAPMWLLGPGTGTMLLLLAGAALVTAPRWALLPLAVLGLAWSWRPGPSAPPILVAAAQRGDTRVREISDVPPTLARSEEAQWFPLLQGVDAALVVLPENATAVRQTLAQVRRPFPPNVLYGGVSYTALAAHNSVLAGGRVLRSKRELVPLTERPWLTADQNPLRPVQLAGHQLGVLICVEGLFAPAAARLARQGAEILVVPASTKAFHAARFQDIAARAAASSAGLPLILASEAGGSVIVDPHGHVLSRAAWGQPQVIRAPISPGRPTLYAWTAPAWPVVLSILLLVLARPHLSGRSQRSRAPGNSAARNSARSALPGGQPEPAAR</sequence>
<keyword evidence="6 9" id="KW-0472">Membrane</keyword>
<name>H8H328_DEIGI</name>
<dbReference type="PROSITE" id="PS50263">
    <property type="entry name" value="CN_HYDROLASE"/>
    <property type="match status" value="1"/>
</dbReference>
<keyword evidence="5 9" id="KW-1133">Transmembrane helix</keyword>
<dbReference type="PANTHER" id="PTHR38686:SF1">
    <property type="entry name" value="APOLIPOPROTEIN N-ACYLTRANSFERASE"/>
    <property type="match status" value="1"/>
</dbReference>
<reference evidence="11 12" key="1">
    <citation type="journal article" date="2012" name="PLoS ONE">
        <title>Genome sequence and transcriptome analysis of the radioresistant bacterium Deinococcus gobiensis: insights into the extreme environmental adaptations.</title>
        <authorList>
            <person name="Yuan M."/>
            <person name="Chen M."/>
            <person name="Zhang W."/>
            <person name="Lu W."/>
            <person name="Wang J."/>
            <person name="Yang M."/>
            <person name="Zhao P."/>
            <person name="Tang R."/>
            <person name="Li X."/>
            <person name="Hao Y."/>
            <person name="Zhou Z."/>
            <person name="Zhan Y."/>
            <person name="Yu H."/>
            <person name="Teng C."/>
            <person name="Yan Y."/>
            <person name="Ping S."/>
            <person name="Wang Y."/>
            <person name="Lin M."/>
        </authorList>
    </citation>
    <scope>NUCLEOTIDE SEQUENCE [LARGE SCALE GENOMIC DNA]</scope>
    <source>
        <strain evidence="12">DSM 21396 / JCM 16679 / CGMCC 1.7299 / I-0</strain>
        <plasmid evidence="11">P3</plasmid>
    </source>
</reference>
<dbReference type="EMBL" id="CP002194">
    <property type="protein sequence ID" value="AFD27925.1"/>
    <property type="molecule type" value="Genomic_DNA"/>
</dbReference>
<protein>
    <recommendedName>
        <fullName evidence="10">CN hydrolase domain-containing protein</fullName>
    </recommendedName>
</protein>
<dbReference type="Gene3D" id="3.60.110.10">
    <property type="entry name" value="Carbon-nitrogen hydrolase"/>
    <property type="match status" value="1"/>
</dbReference>
<evidence type="ECO:0000256" key="4">
    <source>
        <dbReference type="ARBA" id="ARBA00022692"/>
    </source>
</evidence>
<evidence type="ECO:0000256" key="6">
    <source>
        <dbReference type="ARBA" id="ARBA00023136"/>
    </source>
</evidence>
<accession>H8H328</accession>
<evidence type="ECO:0000259" key="10">
    <source>
        <dbReference type="PROSITE" id="PS50263"/>
    </source>
</evidence>
<organism evidence="11 12">
    <name type="scientific">Deinococcus gobiensis (strain DSM 21396 / JCM 16679 / CGMCC 1.7299 / I-0)</name>
    <dbReference type="NCBI Taxonomy" id="745776"/>
    <lineage>
        <taxon>Bacteria</taxon>
        <taxon>Thermotogati</taxon>
        <taxon>Deinococcota</taxon>
        <taxon>Deinococci</taxon>
        <taxon>Deinococcales</taxon>
        <taxon>Deinococcaceae</taxon>
        <taxon>Deinococcus</taxon>
    </lineage>
</organism>
<dbReference type="GO" id="GO:0005886">
    <property type="term" value="C:plasma membrane"/>
    <property type="evidence" value="ECO:0007669"/>
    <property type="project" value="UniProtKB-SubCell"/>
</dbReference>
<dbReference type="InterPro" id="IPR036526">
    <property type="entry name" value="C-N_Hydrolase_sf"/>
</dbReference>
<feature type="transmembrane region" description="Helical" evidence="9">
    <location>
        <begin position="64"/>
        <end position="86"/>
    </location>
</feature>
<feature type="transmembrane region" description="Helical" evidence="9">
    <location>
        <begin position="126"/>
        <end position="148"/>
    </location>
</feature>
<dbReference type="Proteomes" id="UP000007575">
    <property type="component" value="Plasmid P3"/>
</dbReference>
<evidence type="ECO:0000256" key="5">
    <source>
        <dbReference type="ARBA" id="ARBA00022989"/>
    </source>
</evidence>
<geneLocation type="plasmid" evidence="11 12">
    <name>P3</name>
</geneLocation>
<evidence type="ECO:0000256" key="7">
    <source>
        <dbReference type="ARBA" id="ARBA00023315"/>
    </source>
</evidence>
<keyword evidence="3" id="KW-0808">Transferase</keyword>
<proteinExistence type="predicted"/>
<dbReference type="GO" id="GO:0016410">
    <property type="term" value="F:N-acyltransferase activity"/>
    <property type="evidence" value="ECO:0007669"/>
    <property type="project" value="InterPro"/>
</dbReference>
<evidence type="ECO:0000256" key="2">
    <source>
        <dbReference type="ARBA" id="ARBA00022475"/>
    </source>
</evidence>
<keyword evidence="12" id="KW-1185">Reference proteome</keyword>
<dbReference type="PANTHER" id="PTHR38686">
    <property type="entry name" value="APOLIPOPROTEIN N-ACYLTRANSFERASE"/>
    <property type="match status" value="1"/>
</dbReference>
<gene>
    <name evidence="11" type="ordered locus">DGo_PC0133</name>
</gene>
<evidence type="ECO:0000313" key="11">
    <source>
        <dbReference type="EMBL" id="AFD27925.1"/>
    </source>
</evidence>
<evidence type="ECO:0000256" key="3">
    <source>
        <dbReference type="ARBA" id="ARBA00022679"/>
    </source>
</evidence>
<keyword evidence="7" id="KW-0012">Acyltransferase</keyword>
<feature type="compositionally biased region" description="Low complexity" evidence="8">
    <location>
        <begin position="424"/>
        <end position="439"/>
    </location>
</feature>
<feature type="transmembrane region" description="Helical" evidence="9">
    <location>
        <begin position="37"/>
        <end position="57"/>
    </location>
</feature>
<feature type="region of interest" description="Disordered" evidence="8">
    <location>
        <begin position="420"/>
        <end position="450"/>
    </location>
</feature>
<evidence type="ECO:0000313" key="12">
    <source>
        <dbReference type="Proteomes" id="UP000007575"/>
    </source>
</evidence>
<keyword evidence="4 9" id="KW-0812">Transmembrane</keyword>
<keyword evidence="11" id="KW-0614">Plasmid</keyword>
<dbReference type="InterPro" id="IPR003010">
    <property type="entry name" value="C-N_Hydrolase"/>
</dbReference>
<evidence type="ECO:0000256" key="9">
    <source>
        <dbReference type="SAM" id="Phobius"/>
    </source>
</evidence>
<dbReference type="SUPFAM" id="SSF56317">
    <property type="entry name" value="Carbon-nitrogen hydrolase"/>
    <property type="match status" value="1"/>
</dbReference>
<dbReference type="KEGG" id="dgo:DGo_PC0133"/>
<evidence type="ECO:0000256" key="8">
    <source>
        <dbReference type="SAM" id="MobiDB-lite"/>
    </source>
</evidence>
<dbReference type="AlphaFoldDB" id="H8H328"/>
<dbReference type="InterPro" id="IPR004563">
    <property type="entry name" value="Apolipo_AcylTrfase"/>
</dbReference>
<comment type="subcellular location">
    <subcellularLocation>
        <location evidence="1">Cell membrane</location>
        <topology evidence="1">Multi-pass membrane protein</topology>
    </subcellularLocation>
</comment>
<feature type="transmembrane region" description="Helical" evidence="9">
    <location>
        <begin position="92"/>
        <end position="114"/>
    </location>
</feature>
<dbReference type="HOGENOM" id="CLU_607960_0_0_0"/>